<dbReference type="AlphaFoldDB" id="W6QPW2"/>
<protein>
    <submittedName>
        <fullName evidence="1">Genomic scaffold, ProqFM164S02</fullName>
    </submittedName>
</protein>
<keyword evidence="2" id="KW-1185">Reference proteome</keyword>
<dbReference type="EMBL" id="HG792016">
    <property type="protein sequence ID" value="CDM31607.1"/>
    <property type="molecule type" value="Genomic_DNA"/>
</dbReference>
<sequence>MAETHLTIRAIYEEIDRTKRNDPDATIYGVWNSILALQFPCSAGYVTRFHGENELLFHTYHYMDFKTIPTNFLVVQCKRQSLQARPSGWEEGVNQLTQYLSDTHGKRPIWLRRPVYSFVAIGKLMRVFKYDDENECVLNWGLPGYPSGNIYHLVDDDVLFQQILDYIRANH</sequence>
<dbReference type="OrthoDB" id="4499616at2759"/>
<dbReference type="Proteomes" id="UP000030686">
    <property type="component" value="Unassembled WGS sequence"/>
</dbReference>
<dbReference type="OMA" id="EYMIRAQ"/>
<evidence type="ECO:0000313" key="2">
    <source>
        <dbReference type="Proteomes" id="UP000030686"/>
    </source>
</evidence>
<accession>W6QPW2</accession>
<evidence type="ECO:0000313" key="1">
    <source>
        <dbReference type="EMBL" id="CDM31607.1"/>
    </source>
</evidence>
<proteinExistence type="predicted"/>
<name>W6QPW2_PENRF</name>
<gene>
    <name evidence="1" type="ORF">PROQFM164_S02g001757</name>
</gene>
<organism evidence="1 2">
    <name type="scientific">Penicillium roqueforti (strain FM164)</name>
    <dbReference type="NCBI Taxonomy" id="1365484"/>
    <lineage>
        <taxon>Eukaryota</taxon>
        <taxon>Fungi</taxon>
        <taxon>Dikarya</taxon>
        <taxon>Ascomycota</taxon>
        <taxon>Pezizomycotina</taxon>
        <taxon>Eurotiomycetes</taxon>
        <taxon>Eurotiomycetidae</taxon>
        <taxon>Eurotiales</taxon>
        <taxon>Aspergillaceae</taxon>
        <taxon>Penicillium</taxon>
    </lineage>
</organism>
<reference evidence="1" key="1">
    <citation type="journal article" date="2014" name="Nat. Commun.">
        <title>Multiple recent horizontal transfers of a large genomic region in cheese making fungi.</title>
        <authorList>
            <person name="Cheeseman K."/>
            <person name="Ropars J."/>
            <person name="Renault P."/>
            <person name="Dupont J."/>
            <person name="Gouzy J."/>
            <person name="Branca A."/>
            <person name="Abraham A.L."/>
            <person name="Ceppi M."/>
            <person name="Conseiller E."/>
            <person name="Debuchy R."/>
            <person name="Malagnac F."/>
            <person name="Goarin A."/>
            <person name="Silar P."/>
            <person name="Lacoste S."/>
            <person name="Sallet E."/>
            <person name="Bensimon A."/>
            <person name="Giraud T."/>
            <person name="Brygoo Y."/>
        </authorList>
    </citation>
    <scope>NUCLEOTIDE SEQUENCE [LARGE SCALE GENOMIC DNA]</scope>
    <source>
        <strain evidence="1">FM164</strain>
    </source>
</reference>